<feature type="transmembrane region" description="Helical" evidence="1">
    <location>
        <begin position="110"/>
        <end position="131"/>
    </location>
</feature>
<sequence length="181" mass="18712">MSTAQTLLGVLEVILLFGGIPMGVSALVLVFMHLSERDNADELRTDSRSLGNLGAAVCGIAVGVSLWLLWFSWGDPAGYASWAIVGAVVTALTAVIGISAVTRWRQTGPFVVSLGGLFGFSSAFAVDASFYDITGLWGVGYLMIIFIAGFILAAIATGVVLARGRGTRGYRDTGGSGSVGS</sequence>
<gene>
    <name evidence="2" type="ORF">CGLY_12120</name>
</gene>
<dbReference type="OrthoDB" id="4405174at2"/>
<feature type="transmembrane region" description="Helical" evidence="1">
    <location>
        <begin position="6"/>
        <end position="32"/>
    </location>
</feature>
<keyword evidence="3" id="KW-1185">Reference proteome</keyword>
<organism evidence="2 3">
    <name type="scientific">Corynebacterium glyciniphilum AJ 3170</name>
    <dbReference type="NCBI Taxonomy" id="1404245"/>
    <lineage>
        <taxon>Bacteria</taxon>
        <taxon>Bacillati</taxon>
        <taxon>Actinomycetota</taxon>
        <taxon>Actinomycetes</taxon>
        <taxon>Mycobacteriales</taxon>
        <taxon>Corynebacteriaceae</taxon>
        <taxon>Corynebacterium</taxon>
    </lineage>
</organism>
<keyword evidence="1" id="KW-1133">Transmembrane helix</keyword>
<evidence type="ECO:0000256" key="1">
    <source>
        <dbReference type="SAM" id="Phobius"/>
    </source>
</evidence>
<dbReference type="Proteomes" id="UP000023703">
    <property type="component" value="Chromosome"/>
</dbReference>
<keyword evidence="1" id="KW-0812">Transmembrane</keyword>
<name>X5DUB1_9CORY</name>
<protein>
    <submittedName>
        <fullName evidence="2">Putative membrane protein</fullName>
    </submittedName>
</protein>
<feature type="transmembrane region" description="Helical" evidence="1">
    <location>
        <begin position="53"/>
        <end position="73"/>
    </location>
</feature>
<dbReference type="HOGENOM" id="CLU_1486694_0_0_11"/>
<evidence type="ECO:0000313" key="2">
    <source>
        <dbReference type="EMBL" id="AHW64864.1"/>
    </source>
</evidence>
<dbReference type="AlphaFoldDB" id="X5DUB1"/>
<evidence type="ECO:0000313" key="3">
    <source>
        <dbReference type="Proteomes" id="UP000023703"/>
    </source>
</evidence>
<dbReference type="KEGG" id="cgy:CGLY_12120"/>
<dbReference type="STRING" id="1404245.CGLY_12120"/>
<dbReference type="RefSeq" id="WP_038549788.1">
    <property type="nucleotide sequence ID" value="NZ_CP006842.1"/>
</dbReference>
<reference evidence="2 3" key="1">
    <citation type="journal article" date="2015" name="Int. J. Syst. Evol. Microbiol.">
        <title>Revisiting Corynebacterium glyciniphilum (ex Kubota et al., 1972) sp. nov., nom. rev., isolated from putrefied banana.</title>
        <authorList>
            <person name="Al-Dilaimi A."/>
            <person name="Bednarz H."/>
            <person name="Lomker A."/>
            <person name="Niehaus K."/>
            <person name="Kalinowski J."/>
            <person name="Ruckert C."/>
        </authorList>
    </citation>
    <scope>NUCLEOTIDE SEQUENCE [LARGE SCALE GENOMIC DNA]</scope>
    <source>
        <strain evidence="2">AJ 3170</strain>
    </source>
</reference>
<accession>X5DUB1</accession>
<keyword evidence="1" id="KW-0472">Membrane</keyword>
<dbReference type="EMBL" id="CP006842">
    <property type="protein sequence ID" value="AHW64864.1"/>
    <property type="molecule type" value="Genomic_DNA"/>
</dbReference>
<dbReference type="eggNOG" id="ENOG50320HK">
    <property type="taxonomic scope" value="Bacteria"/>
</dbReference>
<feature type="transmembrane region" description="Helical" evidence="1">
    <location>
        <begin position="79"/>
        <end position="98"/>
    </location>
</feature>
<proteinExistence type="predicted"/>
<feature type="transmembrane region" description="Helical" evidence="1">
    <location>
        <begin position="137"/>
        <end position="162"/>
    </location>
</feature>